<dbReference type="SUPFAM" id="SSF49265">
    <property type="entry name" value="Fibronectin type III"/>
    <property type="match status" value="1"/>
</dbReference>
<organism evidence="7 8">
    <name type="scientific">Dyella lipolytica</name>
    <dbReference type="NCBI Taxonomy" id="1867835"/>
    <lineage>
        <taxon>Bacteria</taxon>
        <taxon>Pseudomonadati</taxon>
        <taxon>Pseudomonadota</taxon>
        <taxon>Gammaproteobacteria</taxon>
        <taxon>Lysobacterales</taxon>
        <taxon>Rhodanobacteraceae</taxon>
        <taxon>Dyella</taxon>
    </lineage>
</organism>
<keyword evidence="5" id="KW-0732">Signal</keyword>
<keyword evidence="8" id="KW-1185">Reference proteome</keyword>
<evidence type="ECO:0000256" key="1">
    <source>
        <dbReference type="ARBA" id="ARBA00004613"/>
    </source>
</evidence>
<evidence type="ECO:0000256" key="5">
    <source>
        <dbReference type="SAM" id="SignalP"/>
    </source>
</evidence>
<dbReference type="InterPro" id="IPR045175">
    <property type="entry name" value="M28_fam"/>
</dbReference>
<reference evidence="7 8" key="1">
    <citation type="submission" date="2020-10" db="EMBL/GenBank/DDBJ databases">
        <title>Phylogeny of dyella-like bacteria.</title>
        <authorList>
            <person name="Fu J."/>
        </authorList>
    </citation>
    <scope>NUCLEOTIDE SEQUENCE [LARGE SCALE GENOMIC DNA]</scope>
    <source>
        <strain evidence="7 8">DHOB07</strain>
    </source>
</reference>
<protein>
    <submittedName>
        <fullName evidence="7">M28 family metallopeptidase</fullName>
    </submittedName>
</protein>
<dbReference type="InterPro" id="IPR003961">
    <property type="entry name" value="FN3_dom"/>
</dbReference>
<dbReference type="EMBL" id="JADIKG010000013">
    <property type="protein sequence ID" value="MFK2875255.1"/>
    <property type="molecule type" value="Genomic_DNA"/>
</dbReference>
<evidence type="ECO:0000313" key="7">
    <source>
        <dbReference type="EMBL" id="MFK2875255.1"/>
    </source>
</evidence>
<keyword evidence="3" id="KW-0378">Hydrolase</keyword>
<sequence length="462" mass="50190">MRQILVPFFALLPALAFASHSDNPVEPLEQPSLHALASAPSEAELHATIEKLVSFGTRHTLSDTKSDTRGIGAARRWVKARFEAISRDCGGCIEVVTPSQMVTGKRIPQPTEIMDVVAIKRGSSDPKRVIVMTGHIDSRVTDVMNATSDAPGANDDASGVAALIEAARLLSKQDNRATLVFAALSGEEQGLYGGKVLADYAAAQGWQVQVDLNNDIIGNSHGQNGVLDNTTVRVFSEGTKSNETAEQAAYRRYHGGEVDSPSRNIARYMAKTAEQYLPDLRVRMVYRTDRYSRGGDQVPFLEAGYPAVRVSEGHEDYTHEHQDLRTEHGIHYGDTIDGVDFRYLARVTALNTVTMAALSRAPVPPTGVDTEGAVATDTTLHWKKVPDAAGYRVHWRDTTAPQWQFSNAVGDVDHAVIKDVVIDDWFFGVSSVSADGYESPVVYPGDAGSFQRTPPGKEDGGR</sequence>
<dbReference type="Pfam" id="PF04389">
    <property type="entry name" value="Peptidase_M28"/>
    <property type="match status" value="1"/>
</dbReference>
<proteinExistence type="predicted"/>
<evidence type="ECO:0000259" key="6">
    <source>
        <dbReference type="Pfam" id="PF04389"/>
    </source>
</evidence>
<feature type="chain" id="PRO_5047307065" evidence="5">
    <location>
        <begin position="19"/>
        <end position="462"/>
    </location>
</feature>
<evidence type="ECO:0000256" key="3">
    <source>
        <dbReference type="ARBA" id="ARBA00023049"/>
    </source>
</evidence>
<dbReference type="PANTHER" id="PTHR12147:SF26">
    <property type="entry name" value="PEPTIDASE M28 DOMAIN-CONTAINING PROTEIN"/>
    <property type="match status" value="1"/>
</dbReference>
<keyword evidence="3" id="KW-0645">Protease</keyword>
<dbReference type="RefSeq" id="WP_284395641.1">
    <property type="nucleotide sequence ID" value="NZ_BSNQ01000003.1"/>
</dbReference>
<feature type="domain" description="Peptidase M28" evidence="6">
    <location>
        <begin position="116"/>
        <end position="323"/>
    </location>
</feature>
<comment type="caution">
    <text evidence="7">The sequence shown here is derived from an EMBL/GenBank/DDBJ whole genome shotgun (WGS) entry which is preliminary data.</text>
</comment>
<evidence type="ECO:0000313" key="8">
    <source>
        <dbReference type="Proteomes" id="UP001620405"/>
    </source>
</evidence>
<dbReference type="InterPro" id="IPR007484">
    <property type="entry name" value="Peptidase_M28"/>
</dbReference>
<feature type="signal peptide" evidence="5">
    <location>
        <begin position="1"/>
        <end position="18"/>
    </location>
</feature>
<dbReference type="PANTHER" id="PTHR12147">
    <property type="entry name" value="METALLOPEPTIDASE M28 FAMILY MEMBER"/>
    <property type="match status" value="1"/>
</dbReference>
<evidence type="ECO:0000256" key="4">
    <source>
        <dbReference type="SAM" id="MobiDB-lite"/>
    </source>
</evidence>
<dbReference type="CDD" id="cd00063">
    <property type="entry name" value="FN3"/>
    <property type="match status" value="1"/>
</dbReference>
<name>A0ABW8J147_9GAMM</name>
<accession>A0ABW8J147</accession>
<dbReference type="InterPro" id="IPR036116">
    <property type="entry name" value="FN3_sf"/>
</dbReference>
<dbReference type="Gene3D" id="3.40.630.10">
    <property type="entry name" value="Zn peptidases"/>
    <property type="match status" value="1"/>
</dbReference>
<evidence type="ECO:0000256" key="2">
    <source>
        <dbReference type="ARBA" id="ARBA00022525"/>
    </source>
</evidence>
<keyword evidence="2" id="KW-0964">Secreted</keyword>
<dbReference type="Proteomes" id="UP001620405">
    <property type="component" value="Unassembled WGS sequence"/>
</dbReference>
<dbReference type="SUPFAM" id="SSF53187">
    <property type="entry name" value="Zn-dependent exopeptidases"/>
    <property type="match status" value="1"/>
</dbReference>
<keyword evidence="3" id="KW-0482">Metalloprotease</keyword>
<comment type="subcellular location">
    <subcellularLocation>
        <location evidence="1">Secreted</location>
    </subcellularLocation>
</comment>
<gene>
    <name evidence="7" type="ORF">ISP13_17135</name>
</gene>
<feature type="region of interest" description="Disordered" evidence="4">
    <location>
        <begin position="443"/>
        <end position="462"/>
    </location>
</feature>